<dbReference type="PANTHER" id="PTHR38588:SF1">
    <property type="entry name" value="BLL0334 PROTEIN"/>
    <property type="match status" value="1"/>
</dbReference>
<dbReference type="Proteomes" id="UP000317573">
    <property type="component" value="Unassembled WGS sequence"/>
</dbReference>
<feature type="region of interest" description="Disordered" evidence="1">
    <location>
        <begin position="151"/>
        <end position="251"/>
    </location>
</feature>
<feature type="compositionally biased region" description="Pro residues" evidence="1">
    <location>
        <begin position="233"/>
        <end position="249"/>
    </location>
</feature>
<evidence type="ECO:0000256" key="1">
    <source>
        <dbReference type="SAM" id="MobiDB-lite"/>
    </source>
</evidence>
<dbReference type="EMBL" id="VLJT01000001">
    <property type="protein sequence ID" value="TWH24820.1"/>
    <property type="molecule type" value="Genomic_DNA"/>
</dbReference>
<feature type="compositionally biased region" description="Low complexity" evidence="1">
    <location>
        <begin position="151"/>
        <end position="171"/>
    </location>
</feature>
<feature type="transmembrane region" description="Helical" evidence="2">
    <location>
        <begin position="263"/>
        <end position="284"/>
    </location>
</feature>
<comment type="caution">
    <text evidence="3">The sequence shown here is derived from an EMBL/GenBank/DDBJ whole genome shotgun (WGS) entry which is preliminary data.</text>
</comment>
<dbReference type="CDD" id="cd07823">
    <property type="entry name" value="SRPBCC_5"/>
    <property type="match status" value="1"/>
</dbReference>
<name>A0A562ERZ8_RHORH</name>
<dbReference type="RefSeq" id="WP_006550772.1">
    <property type="nucleotide sequence ID" value="NZ_VLJT01000001.1"/>
</dbReference>
<evidence type="ECO:0000256" key="2">
    <source>
        <dbReference type="SAM" id="Phobius"/>
    </source>
</evidence>
<protein>
    <submittedName>
        <fullName evidence="3">Carbon monoxide dehydrogenase subunit G</fullName>
    </submittedName>
</protein>
<organism evidence="3 4">
    <name type="scientific">Rhodococcus rhodochrous J45</name>
    <dbReference type="NCBI Taxonomy" id="935266"/>
    <lineage>
        <taxon>Bacteria</taxon>
        <taxon>Bacillati</taxon>
        <taxon>Actinomycetota</taxon>
        <taxon>Actinomycetes</taxon>
        <taxon>Mycobacteriales</taxon>
        <taxon>Nocardiaceae</taxon>
        <taxon>Rhodococcus</taxon>
    </lineage>
</organism>
<dbReference type="AlphaFoldDB" id="A0A562ERZ8"/>
<proteinExistence type="predicted"/>
<accession>A0A562ERZ8</accession>
<keyword evidence="2" id="KW-0472">Membrane</keyword>
<evidence type="ECO:0000313" key="3">
    <source>
        <dbReference type="EMBL" id="TWH24820.1"/>
    </source>
</evidence>
<evidence type="ECO:0000313" key="4">
    <source>
        <dbReference type="Proteomes" id="UP000317573"/>
    </source>
</evidence>
<sequence>MQLEHTLSVPAPVDEVWTALLNPEKVAPCMPGATLTGVDGDTFTGTVKVKLGPVALTFKGTGVYVEKDESARRAVIEANAKDTRGNGTVAATITVTLTGDGDRTDGIVSTDMKITGKPAQFGRGMISDVGGKILEQFADCLSKKLGPEAAASSTSSSVSSSSAATAEAAESQPNESVPASPPLTAAGSGDEPAGGAFVGPGAGDDDSAQLRPNESVPPSPVSASPAPTMTSTPPTPSTTPSPAAPPQPEAEPLDLMQYAKGSVATRVAPVGVVAILVVVIAVILQRRSGR</sequence>
<gene>
    <name evidence="3" type="ORF">L618_000100002750</name>
</gene>
<dbReference type="PANTHER" id="PTHR38588">
    <property type="entry name" value="BLL0334 PROTEIN"/>
    <property type="match status" value="1"/>
</dbReference>
<keyword evidence="2" id="KW-1133">Transmembrane helix</keyword>
<keyword evidence="2" id="KW-0812">Transmembrane</keyword>
<feature type="compositionally biased region" description="Low complexity" evidence="1">
    <location>
        <begin position="221"/>
        <end position="232"/>
    </location>
</feature>
<dbReference type="Gene3D" id="3.30.530.20">
    <property type="match status" value="1"/>
</dbReference>
<dbReference type="Pfam" id="PF06240">
    <property type="entry name" value="COXG"/>
    <property type="match status" value="1"/>
</dbReference>
<dbReference type="SUPFAM" id="SSF55961">
    <property type="entry name" value="Bet v1-like"/>
    <property type="match status" value="1"/>
</dbReference>
<dbReference type="InterPro" id="IPR023393">
    <property type="entry name" value="START-like_dom_sf"/>
</dbReference>
<dbReference type="InterPro" id="IPR010419">
    <property type="entry name" value="CO_DH_gsu"/>
</dbReference>
<reference evidence="3 4" key="1">
    <citation type="submission" date="2019-07" db="EMBL/GenBank/DDBJ databases">
        <title>Genome sequencing of lignin-degrading bacterial isolates.</title>
        <authorList>
            <person name="Gladden J."/>
        </authorList>
    </citation>
    <scope>NUCLEOTIDE SEQUENCE [LARGE SCALE GENOMIC DNA]</scope>
    <source>
        <strain evidence="3 4">J45</strain>
    </source>
</reference>